<name>A0ABR8BRM4_9NOSO</name>
<reference evidence="1 2" key="1">
    <citation type="journal article" date="2020" name="ISME J.">
        <title>Comparative genomics reveals insights into cyanobacterial evolution and habitat adaptation.</title>
        <authorList>
            <person name="Chen M.Y."/>
            <person name="Teng W.K."/>
            <person name="Zhao L."/>
            <person name="Hu C.X."/>
            <person name="Zhou Y.K."/>
            <person name="Han B.P."/>
            <person name="Song L.R."/>
            <person name="Shu W.S."/>
        </authorList>
    </citation>
    <scope>NUCLEOTIDE SEQUENCE [LARGE SCALE GENOMIC DNA]</scope>
    <source>
        <strain evidence="1 2">FACHB-3921</strain>
    </source>
</reference>
<dbReference type="EMBL" id="JACJQL010000161">
    <property type="protein sequence ID" value="MBD2255937.1"/>
    <property type="molecule type" value="Genomic_DNA"/>
</dbReference>
<protein>
    <submittedName>
        <fullName evidence="1">Uncharacterized protein</fullName>
    </submittedName>
</protein>
<comment type="caution">
    <text evidence="1">The sequence shown here is derived from an EMBL/GenBank/DDBJ whole genome shotgun (WGS) entry which is preliminary data.</text>
</comment>
<dbReference type="Proteomes" id="UP000621307">
    <property type="component" value="Unassembled WGS sequence"/>
</dbReference>
<evidence type="ECO:0000313" key="1">
    <source>
        <dbReference type="EMBL" id="MBD2255937.1"/>
    </source>
</evidence>
<accession>A0ABR8BRM4</accession>
<keyword evidence="2" id="KW-1185">Reference proteome</keyword>
<gene>
    <name evidence="1" type="ORF">H6G14_32810</name>
</gene>
<organism evidence="1 2">
    <name type="scientific">Nostoc parmelioides FACHB-3921</name>
    <dbReference type="NCBI Taxonomy" id="2692909"/>
    <lineage>
        <taxon>Bacteria</taxon>
        <taxon>Bacillati</taxon>
        <taxon>Cyanobacteriota</taxon>
        <taxon>Cyanophyceae</taxon>
        <taxon>Nostocales</taxon>
        <taxon>Nostocaceae</taxon>
        <taxon>Nostoc</taxon>
    </lineage>
</organism>
<dbReference type="RefSeq" id="WP_190573214.1">
    <property type="nucleotide sequence ID" value="NZ_JACJQL010000161.1"/>
</dbReference>
<proteinExistence type="predicted"/>
<evidence type="ECO:0000313" key="2">
    <source>
        <dbReference type="Proteomes" id="UP000621307"/>
    </source>
</evidence>
<sequence length="148" mass="17071">MTDEVHEIVIDIIQRWLEQDSDPPSCRLLTRTVFITELVRLKIIYEQEQTTYQNASFQAGKGWQQSLELRASHSEQLVNVPFLAQIKIKYGLERLQKLIDSDALVTCADWCKLRGWTDLFVHEGSFWAFPPSAVLPLPIFEASCYLAI</sequence>